<sequence length="105" mass="12130">MKKYFEYDRNTGEVTYIHYMPFDEKYGLGKTQEELEQTGVLIDDIPPAPTEQAPIGKLYVLKYDDVSKTLSYVLKDRPLTPQEEMQQRIAIIQQALDDLILGGMQ</sequence>
<evidence type="ECO:0000313" key="1">
    <source>
        <dbReference type="EMBL" id="OAT71865.1"/>
    </source>
</evidence>
<comment type="caution">
    <text evidence="1">The sequence shown here is derived from an EMBL/GenBank/DDBJ whole genome shotgun (WGS) entry which is preliminary data.</text>
</comment>
<dbReference type="RefSeq" id="WP_064552372.1">
    <property type="nucleotide sequence ID" value="NZ_LXMA01000038.1"/>
</dbReference>
<evidence type="ECO:0000313" key="2">
    <source>
        <dbReference type="Proteomes" id="UP000078290"/>
    </source>
</evidence>
<dbReference type="EMBL" id="LXMA01000038">
    <property type="protein sequence ID" value="OAT71865.1"/>
    <property type="molecule type" value="Genomic_DNA"/>
</dbReference>
<reference evidence="2" key="1">
    <citation type="submission" date="2016-05" db="EMBL/GenBank/DDBJ databases">
        <authorList>
            <person name="Wang W."/>
            <person name="Zhu L."/>
        </authorList>
    </citation>
    <scope>NUCLEOTIDE SEQUENCE [LARGE SCALE GENOMIC DNA]</scope>
    <source>
        <strain evidence="2">W-2</strain>
    </source>
</reference>
<proteinExistence type="predicted"/>
<evidence type="ECO:0008006" key="3">
    <source>
        <dbReference type="Google" id="ProtNLM"/>
    </source>
</evidence>
<dbReference type="Proteomes" id="UP000078290">
    <property type="component" value="Unassembled WGS sequence"/>
</dbReference>
<dbReference type="AlphaFoldDB" id="A0A1B7KP24"/>
<organism evidence="1 2">
    <name type="scientific">Parageobacillus thermoglucosidasius</name>
    <name type="common">Geobacillus thermoglucosidasius</name>
    <dbReference type="NCBI Taxonomy" id="1426"/>
    <lineage>
        <taxon>Bacteria</taxon>
        <taxon>Bacillati</taxon>
        <taxon>Bacillota</taxon>
        <taxon>Bacilli</taxon>
        <taxon>Bacillales</taxon>
        <taxon>Anoxybacillaceae</taxon>
        <taxon>Parageobacillus</taxon>
    </lineage>
</organism>
<protein>
    <recommendedName>
        <fullName evidence="3">Phage protein</fullName>
    </recommendedName>
</protein>
<gene>
    <name evidence="1" type="ORF">A7K69_10670</name>
</gene>
<name>A0A1B7KP24_PARTM</name>
<accession>A0A1B7KP24</accession>
<dbReference type="OrthoDB" id="2476654at2"/>